<sequence>MIRIKKIKTDYLPTLYYFLKNLQNGSKKKSMGAVQFFCLGEVPGYVMDHPITSCSKSKIEEAVWGAVVLSEDSKGNGSLSCDLRTVGTGGQPLYHDDKIFIIGTNNFSYIIK</sequence>
<comment type="caution">
    <text evidence="1">The sequence shown here is derived from an EMBL/GenBank/DDBJ whole genome shotgun (WGS) entry which is preliminary data.</text>
</comment>
<gene>
    <name evidence="1" type="ORF">ACFOU2_15845</name>
</gene>
<keyword evidence="2" id="KW-1185">Reference proteome</keyword>
<accession>A0ABV8B3X7</accession>
<dbReference type="RefSeq" id="WP_377916724.1">
    <property type="nucleotide sequence ID" value="NZ_JBHRZT010000067.1"/>
</dbReference>
<organism evidence="1 2">
    <name type="scientific">Bacillus songklensis</name>
    <dbReference type="NCBI Taxonomy" id="1069116"/>
    <lineage>
        <taxon>Bacteria</taxon>
        <taxon>Bacillati</taxon>
        <taxon>Bacillota</taxon>
        <taxon>Bacilli</taxon>
        <taxon>Bacillales</taxon>
        <taxon>Bacillaceae</taxon>
        <taxon>Bacillus</taxon>
    </lineage>
</organism>
<proteinExistence type="predicted"/>
<dbReference type="EMBL" id="JBHRZT010000067">
    <property type="protein sequence ID" value="MFC3884858.1"/>
    <property type="molecule type" value="Genomic_DNA"/>
</dbReference>
<evidence type="ECO:0000313" key="2">
    <source>
        <dbReference type="Proteomes" id="UP001595752"/>
    </source>
</evidence>
<reference evidence="2" key="1">
    <citation type="journal article" date="2019" name="Int. J. Syst. Evol. Microbiol.">
        <title>The Global Catalogue of Microorganisms (GCM) 10K type strain sequencing project: providing services to taxonomists for standard genome sequencing and annotation.</title>
        <authorList>
            <consortium name="The Broad Institute Genomics Platform"/>
            <consortium name="The Broad Institute Genome Sequencing Center for Infectious Disease"/>
            <person name="Wu L."/>
            <person name="Ma J."/>
        </authorList>
    </citation>
    <scope>NUCLEOTIDE SEQUENCE [LARGE SCALE GENOMIC DNA]</scope>
    <source>
        <strain evidence="2">CCUG 61889</strain>
    </source>
</reference>
<name>A0ABV8B3X7_9BACI</name>
<evidence type="ECO:0000313" key="1">
    <source>
        <dbReference type="EMBL" id="MFC3884858.1"/>
    </source>
</evidence>
<protein>
    <submittedName>
        <fullName evidence="1">Uncharacterized protein</fullName>
    </submittedName>
</protein>
<dbReference type="Proteomes" id="UP001595752">
    <property type="component" value="Unassembled WGS sequence"/>
</dbReference>